<dbReference type="InterPro" id="IPR018841">
    <property type="entry name" value="DUF2442"/>
</dbReference>
<dbReference type="Proteomes" id="UP000658720">
    <property type="component" value="Unassembled WGS sequence"/>
</dbReference>
<keyword evidence="2" id="KW-1185">Reference proteome</keyword>
<name>A0ABR9VW99_9SYNC</name>
<proteinExistence type="predicted"/>
<dbReference type="Pfam" id="PF10387">
    <property type="entry name" value="DUF2442"/>
    <property type="match status" value="1"/>
</dbReference>
<organism evidence="1 2">
    <name type="scientific">Synechocystis salina LEGE 00031</name>
    <dbReference type="NCBI Taxonomy" id="1828736"/>
    <lineage>
        <taxon>Bacteria</taxon>
        <taxon>Bacillati</taxon>
        <taxon>Cyanobacteriota</taxon>
        <taxon>Cyanophyceae</taxon>
        <taxon>Synechococcales</taxon>
        <taxon>Merismopediaceae</taxon>
        <taxon>Synechocystis</taxon>
    </lineage>
</organism>
<gene>
    <name evidence="1" type="ORF">IQ217_17645</name>
</gene>
<evidence type="ECO:0000313" key="2">
    <source>
        <dbReference type="Proteomes" id="UP000658720"/>
    </source>
</evidence>
<dbReference type="Gene3D" id="3.30.2020.40">
    <property type="entry name" value="Uncharacterised protein PF10387, DUF2442"/>
    <property type="match status" value="1"/>
</dbReference>
<dbReference type="EMBL" id="JADEVV010000075">
    <property type="protein sequence ID" value="MBE9255624.1"/>
    <property type="molecule type" value="Genomic_DNA"/>
</dbReference>
<comment type="caution">
    <text evidence="1">The sequence shown here is derived from an EMBL/GenBank/DDBJ whole genome shotgun (WGS) entry which is preliminary data.</text>
</comment>
<sequence length="100" mass="11329">MNSSTLDTLLIQKVTITDEALSVYLSDGRSISVPLVWYPRLLHSSPEERHDYRLIDGGIGIYWTQLEEDISVKNLVLGQPPGDSQRSLKCWLGDHFLSRS</sequence>
<accession>A0ABR9VW99</accession>
<dbReference type="RefSeq" id="WP_194021102.1">
    <property type="nucleotide sequence ID" value="NZ_JADEVV010000075.1"/>
</dbReference>
<evidence type="ECO:0000313" key="1">
    <source>
        <dbReference type="EMBL" id="MBE9255624.1"/>
    </source>
</evidence>
<reference evidence="1 2" key="1">
    <citation type="submission" date="2020-10" db="EMBL/GenBank/DDBJ databases">
        <authorList>
            <person name="Castelo-Branco R."/>
            <person name="Eusebio N."/>
            <person name="Adriana R."/>
            <person name="Vieira A."/>
            <person name="Brugerolle De Fraissinette N."/>
            <person name="Rezende De Castro R."/>
            <person name="Schneider M.P."/>
            <person name="Vasconcelos V."/>
            <person name="Leao P.N."/>
        </authorList>
    </citation>
    <scope>NUCLEOTIDE SEQUENCE [LARGE SCALE GENOMIC DNA]</scope>
    <source>
        <strain evidence="1 2">LEGE 00031</strain>
    </source>
</reference>
<protein>
    <submittedName>
        <fullName evidence="1">DUF2442 domain-containing protein</fullName>
    </submittedName>
</protein>